<proteinExistence type="predicted"/>
<dbReference type="RefSeq" id="WP_062300397.1">
    <property type="nucleotide sequence ID" value="NZ_LRPB01000006.1"/>
</dbReference>
<evidence type="ECO:0000313" key="1">
    <source>
        <dbReference type="EMBL" id="KYG84931.1"/>
    </source>
</evidence>
<reference evidence="1 2" key="1">
    <citation type="submission" date="2016-01" db="EMBL/GenBank/DDBJ databases">
        <title>Genome sequencing of Roseivirga seohaensis SW-152.</title>
        <authorList>
            <person name="Selvaratnam C."/>
            <person name="Thevarajoo S."/>
            <person name="Goh K.M."/>
            <person name="Ee R."/>
            <person name="Chan K.-G."/>
            <person name="Chong C.S."/>
        </authorList>
    </citation>
    <scope>NUCLEOTIDE SEQUENCE [LARGE SCALE GENOMIC DNA]</scope>
    <source>
        <strain evidence="1 2">SW-152</strain>
    </source>
</reference>
<dbReference type="Proteomes" id="UP000075663">
    <property type="component" value="Unassembled WGS sequence"/>
</dbReference>
<dbReference type="EMBL" id="LRPB01000006">
    <property type="protein sequence ID" value="KYG84931.1"/>
    <property type="molecule type" value="Genomic_DNA"/>
</dbReference>
<sequence>MKKALLIIFLTGFTSLLNAQAIKFGFFEMNGVLKSKMTLDEIKSSGIPIDSIIPVPEIMDMSEADSLVYIGGTYYEYYASTNICDLSVIRLDNRITKVVLGDMTFTKETTIDDAKAYFPEDCASTRPISIYKDPTSYTVCGIPFADSKGNLVDATLLLFFSEGKLKRIDF</sequence>
<accession>A0A150Y1U8</accession>
<organism evidence="1 2">
    <name type="scientific">Roseivirga seohaensis</name>
    <dbReference type="NCBI Taxonomy" id="1914963"/>
    <lineage>
        <taxon>Bacteria</taxon>
        <taxon>Pseudomonadati</taxon>
        <taxon>Bacteroidota</taxon>
        <taxon>Cytophagia</taxon>
        <taxon>Cytophagales</taxon>
        <taxon>Roseivirgaceae</taxon>
        <taxon>Roseivirga</taxon>
    </lineage>
</organism>
<gene>
    <name evidence="1" type="ORF">AWW67_16950</name>
</gene>
<dbReference type="AlphaFoldDB" id="A0A150Y1U8"/>
<dbReference type="STRING" id="1914963.AWW67_16950"/>
<evidence type="ECO:0000313" key="2">
    <source>
        <dbReference type="Proteomes" id="UP000075663"/>
    </source>
</evidence>
<comment type="caution">
    <text evidence="1">The sequence shown here is derived from an EMBL/GenBank/DDBJ whole genome shotgun (WGS) entry which is preliminary data.</text>
</comment>
<name>A0A150Y1U8_9BACT</name>
<protein>
    <submittedName>
        <fullName evidence="1">Uncharacterized protein</fullName>
    </submittedName>
</protein>